<accession>A0A4Y2QPU3</accession>
<dbReference type="EMBL" id="BGPR01014438">
    <property type="protein sequence ID" value="GBN65215.1"/>
    <property type="molecule type" value="Genomic_DNA"/>
</dbReference>
<name>A0A4Y2QPU3_ARAVE</name>
<gene>
    <name evidence="1" type="ORF">AVEN_194970_1</name>
</gene>
<evidence type="ECO:0000313" key="2">
    <source>
        <dbReference type="Proteomes" id="UP000499080"/>
    </source>
</evidence>
<keyword evidence="2" id="KW-1185">Reference proteome</keyword>
<dbReference type="Proteomes" id="UP000499080">
    <property type="component" value="Unassembled WGS sequence"/>
</dbReference>
<evidence type="ECO:0000313" key="1">
    <source>
        <dbReference type="EMBL" id="GBN65215.1"/>
    </source>
</evidence>
<comment type="caution">
    <text evidence="1">The sequence shown here is derived from an EMBL/GenBank/DDBJ whole genome shotgun (WGS) entry which is preliminary data.</text>
</comment>
<sequence>MNQPRTINHCLANGRGRGSLDFRFNLGRFWGTTDYTRTPSSMNCESICVGRKTDKIWFSANGLRKTPSTPTNQLLSDLLSRKCIQGRRDELSLGCPDTQWRLVGSETNSAAKEVKKRNKISR</sequence>
<proteinExistence type="predicted"/>
<protein>
    <submittedName>
        <fullName evidence="1">Uncharacterized protein</fullName>
    </submittedName>
</protein>
<dbReference type="AlphaFoldDB" id="A0A4Y2QPU3"/>
<reference evidence="1 2" key="1">
    <citation type="journal article" date="2019" name="Sci. Rep.">
        <title>Orb-weaving spider Araneus ventricosus genome elucidates the spidroin gene catalogue.</title>
        <authorList>
            <person name="Kono N."/>
            <person name="Nakamura H."/>
            <person name="Ohtoshi R."/>
            <person name="Moran D.A.P."/>
            <person name="Shinohara A."/>
            <person name="Yoshida Y."/>
            <person name="Fujiwara M."/>
            <person name="Mori M."/>
            <person name="Tomita M."/>
            <person name="Arakawa K."/>
        </authorList>
    </citation>
    <scope>NUCLEOTIDE SEQUENCE [LARGE SCALE GENOMIC DNA]</scope>
</reference>
<organism evidence="1 2">
    <name type="scientific">Araneus ventricosus</name>
    <name type="common">Orbweaver spider</name>
    <name type="synonym">Epeira ventricosa</name>
    <dbReference type="NCBI Taxonomy" id="182803"/>
    <lineage>
        <taxon>Eukaryota</taxon>
        <taxon>Metazoa</taxon>
        <taxon>Ecdysozoa</taxon>
        <taxon>Arthropoda</taxon>
        <taxon>Chelicerata</taxon>
        <taxon>Arachnida</taxon>
        <taxon>Araneae</taxon>
        <taxon>Araneomorphae</taxon>
        <taxon>Entelegynae</taxon>
        <taxon>Araneoidea</taxon>
        <taxon>Araneidae</taxon>
        <taxon>Araneus</taxon>
    </lineage>
</organism>